<evidence type="ECO:0000313" key="2">
    <source>
        <dbReference type="EMBL" id="XCN71164.1"/>
    </source>
</evidence>
<dbReference type="AlphaFoldDB" id="A0AAU8LQJ3"/>
<feature type="region of interest" description="Disordered" evidence="1">
    <location>
        <begin position="1"/>
        <end position="21"/>
    </location>
</feature>
<dbReference type="KEGG" id="eaj:Q3M24_12650"/>
<protein>
    <submittedName>
        <fullName evidence="2">Uncharacterized protein</fullName>
    </submittedName>
</protein>
<reference evidence="2" key="2">
    <citation type="submission" date="2024-06" db="EMBL/GenBank/DDBJ databases">
        <authorList>
            <person name="Plum-Jensen L.E."/>
            <person name="Schramm A."/>
            <person name="Marshall I.P.G."/>
        </authorList>
    </citation>
    <scope>NUCLEOTIDE SEQUENCE</scope>
    <source>
        <strain evidence="2">Rat1</strain>
    </source>
</reference>
<evidence type="ECO:0000256" key="1">
    <source>
        <dbReference type="SAM" id="MobiDB-lite"/>
    </source>
</evidence>
<proteinExistence type="predicted"/>
<accession>A0AAU8LQJ3</accession>
<gene>
    <name evidence="2" type="ORF">Q3M24_12650</name>
</gene>
<feature type="compositionally biased region" description="Basic and acidic residues" evidence="1">
    <location>
        <begin position="41"/>
        <end position="55"/>
    </location>
</feature>
<reference evidence="2" key="1">
    <citation type="journal article" date="2024" name="Syst. Appl. Microbiol.">
        <title>First single-strain enrichments of Electrothrix cable bacteria, description of E. aestuarii sp. nov. and E. rattekaaiensis sp. nov., and proposal of a cable bacteria taxonomy following the rules of the SeqCode.</title>
        <authorList>
            <person name="Plum-Jensen L.E."/>
            <person name="Schramm A."/>
            <person name="Marshall I.P.G."/>
        </authorList>
    </citation>
    <scope>NUCLEOTIDE SEQUENCE</scope>
    <source>
        <strain evidence="2">Rat1</strain>
    </source>
</reference>
<name>A0AAU8LQJ3_9BACT</name>
<organism evidence="2">
    <name type="scientific">Candidatus Electrothrix aestuarii</name>
    <dbReference type="NCBI Taxonomy" id="3062594"/>
    <lineage>
        <taxon>Bacteria</taxon>
        <taxon>Pseudomonadati</taxon>
        <taxon>Thermodesulfobacteriota</taxon>
        <taxon>Desulfobulbia</taxon>
        <taxon>Desulfobulbales</taxon>
        <taxon>Desulfobulbaceae</taxon>
        <taxon>Candidatus Electrothrix</taxon>
    </lineage>
</organism>
<dbReference type="EMBL" id="CP159373">
    <property type="protein sequence ID" value="XCN71164.1"/>
    <property type="molecule type" value="Genomic_DNA"/>
</dbReference>
<sequence>MQLYDFCSVPGTGEDPVSPVSADGERVAMLSEYDMIGGTRSSERKKGKKDKEECASRPGEGSPGRYWMSIGGQKHF</sequence>
<feature type="region of interest" description="Disordered" evidence="1">
    <location>
        <begin position="36"/>
        <end position="76"/>
    </location>
</feature>